<dbReference type="InterPro" id="IPR036259">
    <property type="entry name" value="MFS_trans_sf"/>
</dbReference>
<feature type="transmembrane region" description="Helical" evidence="6">
    <location>
        <begin position="213"/>
        <end position="233"/>
    </location>
</feature>
<feature type="transmembrane region" description="Helical" evidence="6">
    <location>
        <begin position="387"/>
        <end position="409"/>
    </location>
</feature>
<comment type="caution">
    <text evidence="7">The sequence shown here is derived from an EMBL/GenBank/DDBJ whole genome shotgun (WGS) entry which is preliminary data.</text>
</comment>
<dbReference type="PANTHER" id="PTHR19432:SF35">
    <property type="entry name" value="SOLUTE CARRIER FAMILY 45 MEMBER 3 ISOFORM X1"/>
    <property type="match status" value="1"/>
</dbReference>
<evidence type="ECO:0000256" key="5">
    <source>
        <dbReference type="ARBA" id="ARBA00023136"/>
    </source>
</evidence>
<evidence type="ECO:0000256" key="1">
    <source>
        <dbReference type="ARBA" id="ARBA00004141"/>
    </source>
</evidence>
<feature type="transmembrane region" description="Helical" evidence="6">
    <location>
        <begin position="188"/>
        <end position="207"/>
    </location>
</feature>
<evidence type="ECO:0000313" key="7">
    <source>
        <dbReference type="EMBL" id="KAH7032171.1"/>
    </source>
</evidence>
<proteinExistence type="predicted"/>
<reference evidence="7 8" key="1">
    <citation type="journal article" date="2021" name="Nat. Commun.">
        <title>Genetic determinants of endophytism in the Arabidopsis root mycobiome.</title>
        <authorList>
            <person name="Mesny F."/>
            <person name="Miyauchi S."/>
            <person name="Thiergart T."/>
            <person name="Pickel B."/>
            <person name="Atanasova L."/>
            <person name="Karlsson M."/>
            <person name="Huettel B."/>
            <person name="Barry K.W."/>
            <person name="Haridas S."/>
            <person name="Chen C."/>
            <person name="Bauer D."/>
            <person name="Andreopoulos W."/>
            <person name="Pangilinan J."/>
            <person name="LaButti K."/>
            <person name="Riley R."/>
            <person name="Lipzen A."/>
            <person name="Clum A."/>
            <person name="Drula E."/>
            <person name="Henrissat B."/>
            <person name="Kohler A."/>
            <person name="Grigoriev I.V."/>
            <person name="Martin F.M."/>
            <person name="Hacquard S."/>
        </authorList>
    </citation>
    <scope>NUCLEOTIDE SEQUENCE [LARGE SCALE GENOMIC DNA]</scope>
    <source>
        <strain evidence="7 8">MPI-SDFR-AT-0080</strain>
    </source>
</reference>
<name>A0ABQ8FX41_9PEZI</name>
<dbReference type="PANTHER" id="PTHR19432">
    <property type="entry name" value="SUGAR TRANSPORTER"/>
    <property type="match status" value="1"/>
</dbReference>
<comment type="subcellular location">
    <subcellularLocation>
        <location evidence="1">Membrane</location>
        <topology evidence="1">Multi-pass membrane protein</topology>
    </subcellularLocation>
</comment>
<feature type="transmembrane region" description="Helical" evidence="6">
    <location>
        <begin position="363"/>
        <end position="381"/>
    </location>
</feature>
<keyword evidence="3 6" id="KW-0812">Transmembrane</keyword>
<evidence type="ECO:0000256" key="6">
    <source>
        <dbReference type="SAM" id="Phobius"/>
    </source>
</evidence>
<organism evidence="7 8">
    <name type="scientific">Macrophomina phaseolina</name>
    <dbReference type="NCBI Taxonomy" id="35725"/>
    <lineage>
        <taxon>Eukaryota</taxon>
        <taxon>Fungi</taxon>
        <taxon>Dikarya</taxon>
        <taxon>Ascomycota</taxon>
        <taxon>Pezizomycotina</taxon>
        <taxon>Dothideomycetes</taxon>
        <taxon>Dothideomycetes incertae sedis</taxon>
        <taxon>Botryosphaeriales</taxon>
        <taxon>Botryosphaeriaceae</taxon>
        <taxon>Macrophomina</taxon>
    </lineage>
</organism>
<feature type="transmembrane region" description="Helical" evidence="6">
    <location>
        <begin position="110"/>
        <end position="134"/>
    </location>
</feature>
<accession>A0ABQ8FX41</accession>
<keyword evidence="2" id="KW-0813">Transport</keyword>
<keyword evidence="4 6" id="KW-1133">Transmembrane helix</keyword>
<protein>
    <submittedName>
        <fullName evidence="7">Major facilitator superfamily domain-containing protein</fullName>
    </submittedName>
</protein>
<keyword evidence="8" id="KW-1185">Reference proteome</keyword>
<gene>
    <name evidence="7" type="ORF">B0J12DRAFT_632916</name>
</gene>
<feature type="transmembrane region" description="Helical" evidence="6">
    <location>
        <begin position="146"/>
        <end position="167"/>
    </location>
</feature>
<keyword evidence="5 6" id="KW-0472">Membrane</keyword>
<dbReference type="Gene3D" id="1.20.1250.20">
    <property type="entry name" value="MFS general substrate transporter like domains"/>
    <property type="match status" value="1"/>
</dbReference>
<evidence type="ECO:0000256" key="2">
    <source>
        <dbReference type="ARBA" id="ARBA00022448"/>
    </source>
</evidence>
<dbReference type="Proteomes" id="UP000774617">
    <property type="component" value="Unassembled WGS sequence"/>
</dbReference>
<evidence type="ECO:0000313" key="8">
    <source>
        <dbReference type="Proteomes" id="UP000774617"/>
    </source>
</evidence>
<evidence type="ECO:0000256" key="4">
    <source>
        <dbReference type="ARBA" id="ARBA00022989"/>
    </source>
</evidence>
<dbReference type="EMBL" id="JAGTJR010000041">
    <property type="protein sequence ID" value="KAH7032171.1"/>
    <property type="molecule type" value="Genomic_DNA"/>
</dbReference>
<evidence type="ECO:0000256" key="3">
    <source>
        <dbReference type="ARBA" id="ARBA00022692"/>
    </source>
</evidence>
<dbReference type="SUPFAM" id="SSF103473">
    <property type="entry name" value="MFS general substrate transporter"/>
    <property type="match status" value="1"/>
</dbReference>
<sequence>MESESLDPAHRAPGEVTFHALDEEIPSEEMTMGRLLAITLPNFSTQSVWAILQVFGTPYLKTLGFTDAQTALVWLSGPVAGLLAQPTFGVLSDHCTSRWGKRMPFICKGAAAVIANMTTLAWAAELANAVLWLFGVGYGGAAAGHTARLIAGLSVLFICIGMQALQVGLRSLPVDLCPTHQQGQASLWSSRFAGLGAVFAGVLGAYGSTDFRFFAAVTSVLLALATLASWLILDHHSPAAKEATDRRDMSVLFVLGYLKNALSNLPPVTRRTCETQLFSWFAWFSILHYTSTYISQTHMAHRTLYHAGTISPEAAQRSGNQGGLVFSIVGVMTNFAIPKVLRAFFGKDDGPGSAASTATLLRLWQLSLVLLACCMFGTLFATSSGPATVVIGLAGVSWAMCTWIPFALITAELSLIQASQANGGDVDIRLDMLDQTGTVLGIHNIAITLPQVIAAFASTTVFGIAQVFGARESVVYAFQLAGLAASIAAWKCA</sequence>